<evidence type="ECO:0000259" key="2">
    <source>
        <dbReference type="Pfam" id="PF15821"/>
    </source>
</evidence>
<feature type="region of interest" description="Disordered" evidence="1">
    <location>
        <begin position="202"/>
        <end position="226"/>
    </location>
</feature>
<dbReference type="Pfam" id="PF15821">
    <property type="entry name" value="DUF4709"/>
    <property type="match status" value="1"/>
</dbReference>
<reference evidence="4" key="1">
    <citation type="submission" date="2025-08" db="UniProtKB">
        <authorList>
            <consortium name="RefSeq"/>
        </authorList>
    </citation>
    <scope>IDENTIFICATION</scope>
    <source>
        <tissue evidence="4">Gonads</tissue>
    </source>
</reference>
<feature type="region of interest" description="Disordered" evidence="1">
    <location>
        <begin position="457"/>
        <end position="540"/>
    </location>
</feature>
<dbReference type="Proteomes" id="UP000085678">
    <property type="component" value="Unplaced"/>
</dbReference>
<feature type="compositionally biased region" description="Acidic residues" evidence="1">
    <location>
        <begin position="487"/>
        <end position="499"/>
    </location>
</feature>
<keyword evidence="3" id="KW-1185">Reference proteome</keyword>
<dbReference type="RefSeq" id="XP_013416233.1">
    <property type="nucleotide sequence ID" value="XM_013560779.1"/>
</dbReference>
<dbReference type="InterPro" id="IPR040119">
    <property type="entry name" value="C10orf67-like"/>
</dbReference>
<gene>
    <name evidence="4" type="primary">LOC106177868</name>
</gene>
<proteinExistence type="predicted"/>
<dbReference type="PANTHER" id="PTHR22382">
    <property type="entry name" value="RIKEN CDNA 4921504E06 GENE"/>
    <property type="match status" value="1"/>
</dbReference>
<dbReference type="GeneID" id="106177868"/>
<name>A0A1S3K0S1_LINAN</name>
<evidence type="ECO:0000313" key="3">
    <source>
        <dbReference type="Proteomes" id="UP000085678"/>
    </source>
</evidence>
<evidence type="ECO:0000256" key="1">
    <source>
        <dbReference type="SAM" id="MobiDB-lite"/>
    </source>
</evidence>
<dbReference type="AlphaFoldDB" id="A0A1S3K0S1"/>
<dbReference type="PANTHER" id="PTHR22382:SF7">
    <property type="entry name" value="RIKEN CDNA 4921504E06 GENE"/>
    <property type="match status" value="1"/>
</dbReference>
<sequence>MAELDLIRELNIYSSEEDDLRNNVLALESYRVVGDESLRPSLAEQRKVGFFRLDRPTQTEVTEIVDLQEMTEVLQTLLQDVNILKREIHTARGLMLADFESKLQKKALELYCRINSRVDELEKMHADRVGVIRRAFRQQLSDALSNVASIFDKNYQNKMNSDQKKKNAKADKLEAKIRELQGVIQRNDMVIEMLKTQLAQYSKQAAEEEEESRPPTKSPSINPELDDLRENVFNLENKVSELEKALDTKTDLAANLSDEVDGITKKLEQEKRVTRQLQEELENLRENSEQEMAEARRMIEQQRIEMEQEMNEKTKQARDEVLSMARSEAAAMADSEGKKVMKLMEEKKKLEEQLAKERALVAELSKKKAEPVVEKKEEKVITDVDKIILSEQKWRVMVAKMKKELEKTHKMWEKKFAILQHSLHALKDESFLRQTLQKQAATLHHAAVSYATDTPLAILPTRPPNSPTKKPLPEIPSRAKSPANGLIDDENQVMSDDDQGLPPGVVPLPTPPARNLTDCADDSRPSTRTHVVMIPSVEAQ</sequence>
<protein>
    <submittedName>
        <fullName evidence="4">Uncharacterized protein C10orf67, mitochondrial isoform X3</fullName>
    </submittedName>
</protein>
<accession>A0A1S3K0S1</accession>
<feature type="domain" description="DUF4709" evidence="2">
    <location>
        <begin position="39"/>
        <end position="147"/>
    </location>
</feature>
<organism evidence="3 4">
    <name type="scientific">Lingula anatina</name>
    <name type="common">Brachiopod</name>
    <name type="synonym">Lingula unguis</name>
    <dbReference type="NCBI Taxonomy" id="7574"/>
    <lineage>
        <taxon>Eukaryota</taxon>
        <taxon>Metazoa</taxon>
        <taxon>Spiralia</taxon>
        <taxon>Lophotrochozoa</taxon>
        <taxon>Brachiopoda</taxon>
        <taxon>Linguliformea</taxon>
        <taxon>Lingulata</taxon>
        <taxon>Lingulida</taxon>
        <taxon>Linguloidea</taxon>
        <taxon>Lingulidae</taxon>
        <taxon>Lingula</taxon>
    </lineage>
</organism>
<evidence type="ECO:0000313" key="4">
    <source>
        <dbReference type="RefSeq" id="XP_013416233.1"/>
    </source>
</evidence>
<dbReference type="InterPro" id="IPR031651">
    <property type="entry name" value="DUF4709"/>
</dbReference>
<dbReference type="OrthoDB" id="10027521at2759"/>